<evidence type="ECO:0000256" key="11">
    <source>
        <dbReference type="ARBA" id="ARBA00023152"/>
    </source>
</evidence>
<dbReference type="GO" id="GO:0016301">
    <property type="term" value="F:kinase activity"/>
    <property type="evidence" value="ECO:0007669"/>
    <property type="project" value="UniProtKB-KW"/>
</dbReference>
<keyword evidence="6" id="KW-0479">Metal-binding</keyword>
<proteinExistence type="inferred from homology"/>
<dbReference type="RefSeq" id="WP_229742261.1">
    <property type="nucleotide sequence ID" value="NZ_BMGC01000007.1"/>
</dbReference>
<dbReference type="SUPFAM" id="SSF51621">
    <property type="entry name" value="Phosphoenolpyruvate/pyruvate domain"/>
    <property type="match status" value="1"/>
</dbReference>
<dbReference type="InterPro" id="IPR015793">
    <property type="entry name" value="Pyrv_Knase_brl"/>
</dbReference>
<sequence length="637" mass="67762">MNESNTGSSSDTSSAVEVAPSETDTPEARVPASKAERSTRLSDLRAKVSALREDALDAEKQCAEQIEAVAPRHRNGAVNMVHYGAVRSHDLRELQPALAAEGLSSLGRMEAGVLGNLEAVIRIIDDALDQSGTSVDERTITVAGARVEAQQGGDILARNAADLLGGEPTDRSTRIMVTMPSNAATDPDLITHFATAGMDDARINCAHDDPGTWRAIAAHIRSTSSSLRIAMDLGGPKLRTGPIAEGPRVIKVRPRRNALGTVLTPTRCWFGEAPGHSEITVAVPVDGVEWVAARRVGDTLSLYDARGRHRHLEVLAIGSSGVLVGCDRTMYLVPGTVVSAHRGTTAILGEVAPVAQAHRIFRGDTVTLTADMTPSEPSDGSTHRIGCSLPEAFGAVRAGDRVLFDDGKIEGVATAASDTEISVNITRAAPTGTKLKAQKGINLPDTSLPVDAVTAQDVQDLDTVVDIADFVELSFVRTPADVAKLQKLLAERNAADLGVVLKIETAAGFANLLWIMLQLMQTDNVGIMIARGDLAVEVGFESLAEVQEEILWLCEAAHIPVIWATEVLDSLADHGIPTRAEVTDAAAGERAECVMLNKGPYIVDAIEALSEILARMKGHIDKKRPILNRLGTWDPHH</sequence>
<evidence type="ECO:0000256" key="10">
    <source>
        <dbReference type="ARBA" id="ARBA00022842"/>
    </source>
</evidence>
<dbReference type="GO" id="GO:0005524">
    <property type="term" value="F:ATP binding"/>
    <property type="evidence" value="ECO:0007669"/>
    <property type="project" value="UniProtKB-KW"/>
</dbReference>
<reference evidence="15" key="1">
    <citation type="journal article" date="2014" name="Int. J. Syst. Evol. Microbiol.">
        <title>Complete genome sequence of Corynebacterium casei LMG S-19264T (=DSM 44701T), isolated from a smear-ripened cheese.</title>
        <authorList>
            <consortium name="US DOE Joint Genome Institute (JGI-PGF)"/>
            <person name="Walter F."/>
            <person name="Albersmeier A."/>
            <person name="Kalinowski J."/>
            <person name="Ruckert C."/>
        </authorList>
    </citation>
    <scope>NUCLEOTIDE SEQUENCE</scope>
    <source>
        <strain evidence="15">CGMCC 1.12827</strain>
    </source>
</reference>
<dbReference type="Gene3D" id="3.20.20.60">
    <property type="entry name" value="Phosphoenolpyruvate-binding domains"/>
    <property type="match status" value="2"/>
</dbReference>
<evidence type="ECO:0000256" key="7">
    <source>
        <dbReference type="ARBA" id="ARBA00022741"/>
    </source>
</evidence>
<feature type="region of interest" description="Disordered" evidence="13">
    <location>
        <begin position="1"/>
        <end position="41"/>
    </location>
</feature>
<comment type="similarity">
    <text evidence="3">Belongs to the pyruvate kinase family.</text>
</comment>
<comment type="cofactor">
    <cofactor evidence="1">
        <name>K(+)</name>
        <dbReference type="ChEBI" id="CHEBI:29103"/>
    </cofactor>
</comment>
<evidence type="ECO:0000256" key="9">
    <source>
        <dbReference type="ARBA" id="ARBA00022840"/>
    </source>
</evidence>
<keyword evidence="12 15" id="KW-0670">Pyruvate</keyword>
<keyword evidence="8 15" id="KW-0418">Kinase</keyword>
<evidence type="ECO:0000256" key="1">
    <source>
        <dbReference type="ARBA" id="ARBA00001958"/>
    </source>
</evidence>
<dbReference type="Gene3D" id="2.40.33.10">
    <property type="entry name" value="PK beta-barrel domain-like"/>
    <property type="match status" value="2"/>
</dbReference>
<organism evidence="15 16">
    <name type="scientific">Gordonia jinhuaensis</name>
    <dbReference type="NCBI Taxonomy" id="1517702"/>
    <lineage>
        <taxon>Bacteria</taxon>
        <taxon>Bacillati</taxon>
        <taxon>Actinomycetota</taxon>
        <taxon>Actinomycetes</taxon>
        <taxon>Mycobacteriales</taxon>
        <taxon>Gordoniaceae</taxon>
        <taxon>Gordonia</taxon>
    </lineage>
</organism>
<evidence type="ECO:0000313" key="16">
    <source>
        <dbReference type="Proteomes" id="UP000621454"/>
    </source>
</evidence>
<dbReference type="InterPro" id="IPR040442">
    <property type="entry name" value="Pyrv_kinase-like_dom_sf"/>
</dbReference>
<dbReference type="InterPro" id="IPR015806">
    <property type="entry name" value="Pyrv_Knase_insert_dom_sf"/>
</dbReference>
<keyword evidence="9" id="KW-0067">ATP-binding</keyword>
<feature type="domain" description="Pyruvate kinase barrel" evidence="14">
    <location>
        <begin position="356"/>
        <end position="597"/>
    </location>
</feature>
<evidence type="ECO:0000256" key="8">
    <source>
        <dbReference type="ARBA" id="ARBA00022777"/>
    </source>
</evidence>
<reference evidence="15" key="2">
    <citation type="submission" date="2020-09" db="EMBL/GenBank/DDBJ databases">
        <authorList>
            <person name="Sun Q."/>
            <person name="Zhou Y."/>
        </authorList>
    </citation>
    <scope>NUCLEOTIDE SEQUENCE</scope>
    <source>
        <strain evidence="15">CGMCC 1.12827</strain>
    </source>
</reference>
<dbReference type="Pfam" id="PF00224">
    <property type="entry name" value="PK"/>
    <property type="match status" value="1"/>
</dbReference>
<evidence type="ECO:0000313" key="15">
    <source>
        <dbReference type="EMBL" id="GGB27466.1"/>
    </source>
</evidence>
<dbReference type="PANTHER" id="PTHR11817">
    <property type="entry name" value="PYRUVATE KINASE"/>
    <property type="match status" value="1"/>
</dbReference>
<keyword evidence="10" id="KW-0460">Magnesium</keyword>
<dbReference type="InterPro" id="IPR011037">
    <property type="entry name" value="Pyrv_Knase-like_insert_dom_sf"/>
</dbReference>
<dbReference type="GO" id="GO:0030955">
    <property type="term" value="F:potassium ion binding"/>
    <property type="evidence" value="ECO:0007669"/>
    <property type="project" value="InterPro"/>
</dbReference>
<accession>A0A916WRF6</accession>
<name>A0A916WRF6_9ACTN</name>
<comment type="caution">
    <text evidence="15">The sequence shown here is derived from an EMBL/GenBank/DDBJ whole genome shotgun (WGS) entry which is preliminary data.</text>
</comment>
<keyword evidence="11" id="KW-0324">Glycolysis</keyword>
<dbReference type="SUPFAM" id="SSF50800">
    <property type="entry name" value="PK beta-barrel domain-like"/>
    <property type="match status" value="1"/>
</dbReference>
<keyword evidence="5" id="KW-0808">Transferase</keyword>
<dbReference type="GO" id="GO:0000287">
    <property type="term" value="F:magnesium ion binding"/>
    <property type="evidence" value="ECO:0007669"/>
    <property type="project" value="InterPro"/>
</dbReference>
<dbReference type="InterPro" id="IPR015813">
    <property type="entry name" value="Pyrv/PenolPyrv_kinase-like_dom"/>
</dbReference>
<dbReference type="GO" id="GO:0004743">
    <property type="term" value="F:pyruvate kinase activity"/>
    <property type="evidence" value="ECO:0007669"/>
    <property type="project" value="UniProtKB-EC"/>
</dbReference>
<feature type="compositionally biased region" description="Low complexity" evidence="13">
    <location>
        <begin position="1"/>
        <end position="19"/>
    </location>
</feature>
<dbReference type="EC" id="2.7.1.40" evidence="4"/>
<dbReference type="Proteomes" id="UP000621454">
    <property type="component" value="Unassembled WGS sequence"/>
</dbReference>
<dbReference type="EMBL" id="BMGC01000007">
    <property type="protein sequence ID" value="GGB27466.1"/>
    <property type="molecule type" value="Genomic_DNA"/>
</dbReference>
<dbReference type="NCBIfam" id="NF011314">
    <property type="entry name" value="PRK14725.1"/>
    <property type="match status" value="1"/>
</dbReference>
<evidence type="ECO:0000256" key="2">
    <source>
        <dbReference type="ARBA" id="ARBA00004997"/>
    </source>
</evidence>
<keyword evidence="16" id="KW-1185">Reference proteome</keyword>
<evidence type="ECO:0000256" key="6">
    <source>
        <dbReference type="ARBA" id="ARBA00022723"/>
    </source>
</evidence>
<evidence type="ECO:0000256" key="4">
    <source>
        <dbReference type="ARBA" id="ARBA00012142"/>
    </source>
</evidence>
<evidence type="ECO:0000256" key="13">
    <source>
        <dbReference type="SAM" id="MobiDB-lite"/>
    </source>
</evidence>
<dbReference type="InterPro" id="IPR001697">
    <property type="entry name" value="Pyr_Knase"/>
</dbReference>
<evidence type="ECO:0000259" key="14">
    <source>
        <dbReference type="Pfam" id="PF00224"/>
    </source>
</evidence>
<comment type="pathway">
    <text evidence="2">Carbohydrate degradation; glycolysis; pyruvate from D-glyceraldehyde 3-phosphate: step 5/5.</text>
</comment>
<protein>
    <recommendedName>
        <fullName evidence="4">pyruvate kinase</fullName>
        <ecNumber evidence="4">2.7.1.40</ecNumber>
    </recommendedName>
</protein>
<evidence type="ECO:0000256" key="3">
    <source>
        <dbReference type="ARBA" id="ARBA00008663"/>
    </source>
</evidence>
<evidence type="ECO:0000256" key="12">
    <source>
        <dbReference type="ARBA" id="ARBA00023317"/>
    </source>
</evidence>
<dbReference type="AlphaFoldDB" id="A0A916WRF6"/>
<gene>
    <name evidence="15" type="ORF">GCM10011489_14540</name>
</gene>
<keyword evidence="7" id="KW-0547">Nucleotide-binding</keyword>
<evidence type="ECO:0000256" key="5">
    <source>
        <dbReference type="ARBA" id="ARBA00022679"/>
    </source>
</evidence>